<comment type="subcellular location">
    <subcellularLocation>
        <location evidence="1">Cell membrane</location>
        <topology evidence="1">Multi-pass membrane protein</topology>
    </subcellularLocation>
</comment>
<evidence type="ECO:0000256" key="1">
    <source>
        <dbReference type="ARBA" id="ARBA00004651"/>
    </source>
</evidence>
<protein>
    <recommendedName>
        <fullName evidence="11">Ionotropic receptor</fullName>
    </recommendedName>
</protein>
<keyword evidence="10" id="KW-1185">Reference proteome</keyword>
<keyword evidence="5 8" id="KW-0472">Membrane</keyword>
<evidence type="ECO:0000256" key="4">
    <source>
        <dbReference type="ARBA" id="ARBA00022989"/>
    </source>
</evidence>
<dbReference type="PANTHER" id="PTHR42643">
    <property type="entry name" value="IONOTROPIC RECEPTOR 20A-RELATED"/>
    <property type="match status" value="1"/>
</dbReference>
<keyword evidence="6" id="KW-0675">Receptor</keyword>
<keyword evidence="4 8" id="KW-1133">Transmembrane helix</keyword>
<feature type="transmembrane region" description="Helical" evidence="8">
    <location>
        <begin position="417"/>
        <end position="436"/>
    </location>
</feature>
<dbReference type="PANTHER" id="PTHR42643:SF38">
    <property type="entry name" value="IONOTROPIC RECEPTOR 100A"/>
    <property type="match status" value="1"/>
</dbReference>
<evidence type="ECO:0000256" key="5">
    <source>
        <dbReference type="ARBA" id="ARBA00023136"/>
    </source>
</evidence>
<dbReference type="Proteomes" id="UP001152759">
    <property type="component" value="Chromosome 7"/>
</dbReference>
<evidence type="ECO:0008006" key="11">
    <source>
        <dbReference type="Google" id="ProtNLM"/>
    </source>
</evidence>
<gene>
    <name evidence="9" type="ORF">BEMITA_LOCUS11118</name>
</gene>
<accession>A0A9P0AIN3</accession>
<keyword evidence="7" id="KW-0325">Glycoprotein</keyword>
<dbReference type="Gene3D" id="1.10.287.70">
    <property type="match status" value="1"/>
</dbReference>
<evidence type="ECO:0000256" key="7">
    <source>
        <dbReference type="ARBA" id="ARBA00023180"/>
    </source>
</evidence>
<proteinExistence type="predicted"/>
<evidence type="ECO:0000256" key="2">
    <source>
        <dbReference type="ARBA" id="ARBA00022475"/>
    </source>
</evidence>
<dbReference type="AlphaFoldDB" id="A0A9P0AIN3"/>
<reference evidence="9" key="1">
    <citation type="submission" date="2021-12" db="EMBL/GenBank/DDBJ databases">
        <authorList>
            <person name="King R."/>
        </authorList>
    </citation>
    <scope>NUCLEOTIDE SEQUENCE</scope>
</reference>
<name>A0A9P0AIN3_BEMTA</name>
<sequence>MVCCVPLGIETKDHWSVATSEDQFLKNVCDNTRERSKLKTFHIVSLNPDYDLTPLMIDLGEQLVPSVLTHFHGSFDHFPAANRAKNILFILNDANDILNLILGTGSGSDSEDTTGADRNIRFRQDLTNNYTQRQLPNYCIMYTDSNSQYVIRDEKRGCDVTFQMSENDLKENSVLPEDVFQHVKRLYLHDVWNPDNFLIFKISRTNRRSTDILGQTWSLAQNFNSTKGSDSICPNDKILVSLKFIWRAFRGHKTVICCEEICYWYEPFHEVIYHYAMEEKNDYFDFSWMSMNDKLIKVAFPLEEENLISVSIGWNFWGNSMGLAIDALAEKRKGTPNYWVYMDEENDTMWPVPRPLDLKTMVKLGYDFLATKYSGYCANFSEFDPSPGIETAVLFIIVPRKGFLPSDLAVFRCFTPTVWLCTMLAMVTFFSAYYLYNKLQIRAFPLLYSQEELIHFKRVSISLTLFRNVLCMSQPRWTLGELKAGKIVFFVISFSTLIMTSLFASGMVSVLSEPVRYSDIDTLRELNQSSMDVQTDTSWSKDRAELFAGDSELKWLNQKLRSLFQFEFGYLYEARTIQSSVPALKEMGAKVTNWSEQVLNTSINETITTMGRNSDAMMKSDAFLVEVTASFAERRNIILKQVEVHAENDFHFIREYITKHPFMYLMSKRSFYRDAVNDILTRLFESGVLGLDHKRRLDGQTLAGNWRPSPVKSEEETPRPFSLTDLRIAFIVLGFGLNAGVTAFILELLCMI</sequence>
<organism evidence="9 10">
    <name type="scientific">Bemisia tabaci</name>
    <name type="common">Sweetpotato whitefly</name>
    <name type="synonym">Aleurodes tabaci</name>
    <dbReference type="NCBI Taxonomy" id="7038"/>
    <lineage>
        <taxon>Eukaryota</taxon>
        <taxon>Metazoa</taxon>
        <taxon>Ecdysozoa</taxon>
        <taxon>Arthropoda</taxon>
        <taxon>Hexapoda</taxon>
        <taxon>Insecta</taxon>
        <taxon>Pterygota</taxon>
        <taxon>Neoptera</taxon>
        <taxon>Paraneoptera</taxon>
        <taxon>Hemiptera</taxon>
        <taxon>Sternorrhyncha</taxon>
        <taxon>Aleyrodoidea</taxon>
        <taxon>Aleyrodidae</taxon>
        <taxon>Aleyrodinae</taxon>
        <taxon>Bemisia</taxon>
    </lineage>
</organism>
<dbReference type="InterPro" id="IPR052192">
    <property type="entry name" value="Insect_Ionotropic_Sensory_Rcpt"/>
</dbReference>
<evidence type="ECO:0000256" key="3">
    <source>
        <dbReference type="ARBA" id="ARBA00022692"/>
    </source>
</evidence>
<keyword evidence="2" id="KW-1003">Cell membrane</keyword>
<evidence type="ECO:0000256" key="6">
    <source>
        <dbReference type="ARBA" id="ARBA00023170"/>
    </source>
</evidence>
<evidence type="ECO:0000256" key="8">
    <source>
        <dbReference type="SAM" id="Phobius"/>
    </source>
</evidence>
<keyword evidence="3 8" id="KW-0812">Transmembrane</keyword>
<dbReference type="GO" id="GO:0005886">
    <property type="term" value="C:plasma membrane"/>
    <property type="evidence" value="ECO:0007669"/>
    <property type="project" value="UniProtKB-SubCell"/>
</dbReference>
<feature type="transmembrane region" description="Helical" evidence="8">
    <location>
        <begin position="487"/>
        <end position="511"/>
    </location>
</feature>
<evidence type="ECO:0000313" key="9">
    <source>
        <dbReference type="EMBL" id="CAH0392620.1"/>
    </source>
</evidence>
<feature type="transmembrane region" description="Helical" evidence="8">
    <location>
        <begin position="728"/>
        <end position="750"/>
    </location>
</feature>
<evidence type="ECO:0000313" key="10">
    <source>
        <dbReference type="Proteomes" id="UP001152759"/>
    </source>
</evidence>
<dbReference type="EMBL" id="OU963868">
    <property type="protein sequence ID" value="CAH0392620.1"/>
    <property type="molecule type" value="Genomic_DNA"/>
</dbReference>